<dbReference type="PROSITE" id="PS50011">
    <property type="entry name" value="PROTEIN_KINASE_DOM"/>
    <property type="match status" value="1"/>
</dbReference>
<dbReference type="GO" id="GO:0005737">
    <property type="term" value="C:cytoplasm"/>
    <property type="evidence" value="ECO:0007669"/>
    <property type="project" value="TreeGrafter"/>
</dbReference>
<gene>
    <name evidence="2" type="ORF">PGLA1383_LOCUS53910</name>
</gene>
<dbReference type="PANTHER" id="PTHR44167">
    <property type="entry name" value="OVARIAN-SPECIFIC SERINE/THREONINE-PROTEIN KINASE LOK-RELATED"/>
    <property type="match status" value="1"/>
</dbReference>
<dbReference type="Pfam" id="PF00069">
    <property type="entry name" value="Pkinase"/>
    <property type="match status" value="1"/>
</dbReference>
<dbReference type="SUPFAM" id="SSF56112">
    <property type="entry name" value="Protein kinase-like (PK-like)"/>
    <property type="match status" value="1"/>
</dbReference>
<name>A0A813HMJ1_POLGL</name>
<feature type="domain" description="Protein kinase" evidence="1">
    <location>
        <begin position="35"/>
        <end position="288"/>
    </location>
</feature>
<dbReference type="EMBL" id="CAJNNV010032068">
    <property type="protein sequence ID" value="CAE8638793.1"/>
    <property type="molecule type" value="Genomic_DNA"/>
</dbReference>
<accession>A0A813HMJ1</accession>
<dbReference type="GO" id="GO:0044773">
    <property type="term" value="P:mitotic DNA damage checkpoint signaling"/>
    <property type="evidence" value="ECO:0007669"/>
    <property type="project" value="TreeGrafter"/>
</dbReference>
<sequence>MKNMVTATVTLVRHPETLEIDVGQAHMQFGQTVELQLCERLGAGAFSKVFRVGDCELAAKVFNEKSTDDSVHEAKMLARVAGSDHVVRLHGLFVATGFLSEVPTDLLLMEQCGASFRNELEQTGPVSERRSGEVLLGLLAALEHIHSRGILHRDVKPDNILFALKDRQRVQLSDFGLAACTSDENIKWTCGTPGYIAPELISGKAGSDKIDVFAAGVVLFIALTMQHPFSADKDFWKLDTLYKEVNVDCLSGCLPDGGFRCCLLAQLLLQKDPDCRPSAKVARSDFWFRRLSVPECCLLPSSDMPVPRPRRLSAPAMFNDNNNNDNNLGLQNPAPAPRSLTSKLSGAMRNVRKLVRLPNFSMISFSVCTIKNGPGPLGDQRSPEWDDSFKELWPELNISENADMPICAALPGICSSPLGFSSEDSFGEQ</sequence>
<dbReference type="InterPro" id="IPR008271">
    <property type="entry name" value="Ser/Thr_kinase_AS"/>
</dbReference>
<dbReference type="SMART" id="SM00220">
    <property type="entry name" value="S_TKc"/>
    <property type="match status" value="1"/>
</dbReference>
<dbReference type="OrthoDB" id="25592at2759"/>
<protein>
    <recommendedName>
        <fullName evidence="1">Protein kinase domain-containing protein</fullName>
    </recommendedName>
</protein>
<evidence type="ECO:0000259" key="1">
    <source>
        <dbReference type="PROSITE" id="PS50011"/>
    </source>
</evidence>
<organism evidence="2 3">
    <name type="scientific">Polarella glacialis</name>
    <name type="common">Dinoflagellate</name>
    <dbReference type="NCBI Taxonomy" id="89957"/>
    <lineage>
        <taxon>Eukaryota</taxon>
        <taxon>Sar</taxon>
        <taxon>Alveolata</taxon>
        <taxon>Dinophyceae</taxon>
        <taxon>Suessiales</taxon>
        <taxon>Suessiaceae</taxon>
        <taxon>Polarella</taxon>
    </lineage>
</organism>
<keyword evidence="3" id="KW-1185">Reference proteome</keyword>
<dbReference type="PROSITE" id="PS00108">
    <property type="entry name" value="PROTEIN_KINASE_ST"/>
    <property type="match status" value="1"/>
</dbReference>
<dbReference type="Proteomes" id="UP000654075">
    <property type="component" value="Unassembled WGS sequence"/>
</dbReference>
<dbReference type="GO" id="GO:0005524">
    <property type="term" value="F:ATP binding"/>
    <property type="evidence" value="ECO:0007669"/>
    <property type="project" value="InterPro"/>
</dbReference>
<proteinExistence type="predicted"/>
<dbReference type="CDD" id="cd14014">
    <property type="entry name" value="STKc_PknB_like"/>
    <property type="match status" value="1"/>
</dbReference>
<evidence type="ECO:0000313" key="2">
    <source>
        <dbReference type="EMBL" id="CAE8638793.1"/>
    </source>
</evidence>
<dbReference type="GO" id="GO:0004674">
    <property type="term" value="F:protein serine/threonine kinase activity"/>
    <property type="evidence" value="ECO:0007669"/>
    <property type="project" value="TreeGrafter"/>
</dbReference>
<dbReference type="PANTHER" id="PTHR44167:SF18">
    <property type="entry name" value="PROTEIN KINASE DOMAIN-CONTAINING PROTEIN"/>
    <property type="match status" value="1"/>
</dbReference>
<dbReference type="AlphaFoldDB" id="A0A813HMJ1"/>
<evidence type="ECO:0000313" key="3">
    <source>
        <dbReference type="Proteomes" id="UP000654075"/>
    </source>
</evidence>
<comment type="caution">
    <text evidence="2">The sequence shown here is derived from an EMBL/GenBank/DDBJ whole genome shotgun (WGS) entry which is preliminary data.</text>
</comment>
<dbReference type="InterPro" id="IPR000719">
    <property type="entry name" value="Prot_kinase_dom"/>
</dbReference>
<dbReference type="Gene3D" id="1.10.510.10">
    <property type="entry name" value="Transferase(Phosphotransferase) domain 1"/>
    <property type="match status" value="1"/>
</dbReference>
<dbReference type="GO" id="GO:0005634">
    <property type="term" value="C:nucleus"/>
    <property type="evidence" value="ECO:0007669"/>
    <property type="project" value="TreeGrafter"/>
</dbReference>
<reference evidence="2" key="1">
    <citation type="submission" date="2021-02" db="EMBL/GenBank/DDBJ databases">
        <authorList>
            <person name="Dougan E. K."/>
            <person name="Rhodes N."/>
            <person name="Thang M."/>
            <person name="Chan C."/>
        </authorList>
    </citation>
    <scope>NUCLEOTIDE SEQUENCE</scope>
</reference>
<dbReference type="InterPro" id="IPR011009">
    <property type="entry name" value="Kinase-like_dom_sf"/>
</dbReference>